<evidence type="ECO:0000256" key="4">
    <source>
        <dbReference type="ARBA" id="ARBA00016902"/>
    </source>
</evidence>
<evidence type="ECO:0000256" key="6">
    <source>
        <dbReference type="ARBA" id="ARBA00023110"/>
    </source>
</evidence>
<dbReference type="GO" id="GO:0003755">
    <property type="term" value="F:peptidyl-prolyl cis-trans isomerase activity"/>
    <property type="evidence" value="ECO:0007669"/>
    <property type="project" value="UniProtKB-UniRule"/>
</dbReference>
<accession>A0A5S9QR78</accession>
<dbReference type="GO" id="GO:0005737">
    <property type="term" value="C:cytoplasm"/>
    <property type="evidence" value="ECO:0007669"/>
    <property type="project" value="UniProtKB-SubCell"/>
</dbReference>
<dbReference type="GO" id="GO:0043022">
    <property type="term" value="F:ribosome binding"/>
    <property type="evidence" value="ECO:0007669"/>
    <property type="project" value="TreeGrafter"/>
</dbReference>
<evidence type="ECO:0000256" key="1">
    <source>
        <dbReference type="ARBA" id="ARBA00000971"/>
    </source>
</evidence>
<dbReference type="EMBL" id="CACSII010000022">
    <property type="protein sequence ID" value="CAA0121864.1"/>
    <property type="molecule type" value="Genomic_DNA"/>
</dbReference>
<dbReference type="AlphaFoldDB" id="A0A5S9QR78"/>
<dbReference type="HAMAP" id="MF_00303">
    <property type="entry name" value="Trigger_factor_Tig"/>
    <property type="match status" value="1"/>
</dbReference>
<reference evidence="15 16" key="1">
    <citation type="submission" date="2019-11" db="EMBL/GenBank/DDBJ databases">
        <authorList>
            <person name="Holert J."/>
        </authorList>
    </citation>
    <scope>NUCLEOTIDE SEQUENCE [LARGE SCALE GENOMIC DNA]</scope>
    <source>
        <strain evidence="15">BC5_2</strain>
    </source>
</reference>
<dbReference type="InterPro" id="IPR008880">
    <property type="entry name" value="Trigger_fac_C"/>
</dbReference>
<dbReference type="InterPro" id="IPR027304">
    <property type="entry name" value="Trigger_fact/SurA_dom_sf"/>
</dbReference>
<keyword evidence="6 11" id="KW-0697">Rotamase</keyword>
<dbReference type="FunFam" id="3.10.50.40:FF:000001">
    <property type="entry name" value="Trigger factor"/>
    <property type="match status" value="1"/>
</dbReference>
<dbReference type="GO" id="GO:0043335">
    <property type="term" value="P:protein unfolding"/>
    <property type="evidence" value="ECO:0007669"/>
    <property type="project" value="TreeGrafter"/>
</dbReference>
<dbReference type="Proteomes" id="UP000434580">
    <property type="component" value="Unassembled WGS sequence"/>
</dbReference>
<keyword evidence="8 11" id="KW-0413">Isomerase</keyword>
<keyword evidence="7 11" id="KW-0143">Chaperone</keyword>
<dbReference type="GO" id="GO:0044183">
    <property type="term" value="F:protein folding chaperone"/>
    <property type="evidence" value="ECO:0007669"/>
    <property type="project" value="TreeGrafter"/>
</dbReference>
<comment type="similarity">
    <text evidence="2 11 13">Belongs to the FKBP-type PPIase family. Tig subfamily.</text>
</comment>
<dbReference type="Pfam" id="PF05698">
    <property type="entry name" value="Trigger_C"/>
    <property type="match status" value="1"/>
</dbReference>
<dbReference type="InterPro" id="IPR005215">
    <property type="entry name" value="Trig_fac"/>
</dbReference>
<dbReference type="InterPro" id="IPR037041">
    <property type="entry name" value="Trigger_fac_C_sf"/>
</dbReference>
<evidence type="ECO:0000256" key="8">
    <source>
        <dbReference type="ARBA" id="ARBA00023235"/>
    </source>
</evidence>
<evidence type="ECO:0000313" key="16">
    <source>
        <dbReference type="Proteomes" id="UP000434580"/>
    </source>
</evidence>
<evidence type="ECO:0000256" key="2">
    <source>
        <dbReference type="ARBA" id="ARBA00005464"/>
    </source>
</evidence>
<evidence type="ECO:0000256" key="9">
    <source>
        <dbReference type="ARBA" id="ARBA00023306"/>
    </source>
</evidence>
<evidence type="ECO:0000313" key="15">
    <source>
        <dbReference type="EMBL" id="CAA0121864.1"/>
    </source>
</evidence>
<dbReference type="SUPFAM" id="SSF54534">
    <property type="entry name" value="FKBP-like"/>
    <property type="match status" value="1"/>
</dbReference>
<dbReference type="GO" id="GO:0051301">
    <property type="term" value="P:cell division"/>
    <property type="evidence" value="ECO:0007669"/>
    <property type="project" value="UniProtKB-KW"/>
</dbReference>
<dbReference type="NCBIfam" id="TIGR00115">
    <property type="entry name" value="tig"/>
    <property type="match status" value="1"/>
</dbReference>
<sequence length="443" mass="49348">MQVSVETTSGLERRLTITIPADKIQTEVDQRIKELAPKVQLDGFRKGKVPSKVVRQRYGEGVRQEVLGEMMSSSFQEAVTQEELRPAGQPEVDAKEAAKDKDFVFTATFEVYPEIKLNNLDGVEILRPVTEINDQDVDQMIETLRTQQASWEDADRAAAEGDQVNIDYDGFKGEEAFEGGKGEGQDLELGSKSMIPGFEDGIVGLKAGDEKELNLTFPEDYHAEELKGQDVVFKVKVNSVKERKLPEIDEEFISKFGIEGSDLETLKVEVKKNMARELKAALKNRVKQQVMDAVLEQNTIEVPGALINQEVNTMRQQMLQQFGGSLDPEKLDLNSLLPAEMFSEQATRRVSLGLLLSQVVEDKEVKADADDVRAAVDELASAYEKAEEVVDYYYSNQQQLAQVEAMVMEDSVVDLLVADANVVDEPLSYEDLMAKVAAAQQQS</sequence>
<comment type="subcellular location">
    <subcellularLocation>
        <location evidence="11">Cytoplasm</location>
    </subcellularLocation>
    <text evidence="11">About half TF is bound to the ribosome near the polypeptide exit tunnel while the other half is free in the cytoplasm.</text>
</comment>
<evidence type="ECO:0000256" key="5">
    <source>
        <dbReference type="ARBA" id="ARBA00022618"/>
    </source>
</evidence>
<gene>
    <name evidence="11 15" type="primary">tig</name>
    <name evidence="15" type="ORF">DPBNPPHM_02767</name>
</gene>
<feature type="domain" description="PPIase FKBP-type" evidence="14">
    <location>
        <begin position="161"/>
        <end position="241"/>
    </location>
</feature>
<protein>
    <recommendedName>
        <fullName evidence="4 11">Trigger factor</fullName>
        <shortName evidence="11">TF</shortName>
        <ecNumber evidence="3 11">5.2.1.8</ecNumber>
    </recommendedName>
    <alternativeName>
        <fullName evidence="10 11">PPIase</fullName>
    </alternativeName>
</protein>
<keyword evidence="5 11" id="KW-0132">Cell division</keyword>
<dbReference type="PANTHER" id="PTHR30560">
    <property type="entry name" value="TRIGGER FACTOR CHAPERONE AND PEPTIDYL-PROLYL CIS/TRANS ISOMERASE"/>
    <property type="match status" value="1"/>
</dbReference>
<dbReference type="PROSITE" id="PS50059">
    <property type="entry name" value="FKBP_PPIASE"/>
    <property type="match status" value="1"/>
</dbReference>
<evidence type="ECO:0000256" key="10">
    <source>
        <dbReference type="ARBA" id="ARBA00029986"/>
    </source>
</evidence>
<dbReference type="InterPro" id="IPR008881">
    <property type="entry name" value="Trigger_fac_ribosome-bd_bac"/>
</dbReference>
<dbReference type="GO" id="GO:0015031">
    <property type="term" value="P:protein transport"/>
    <property type="evidence" value="ECO:0007669"/>
    <property type="project" value="UniProtKB-UniRule"/>
</dbReference>
<evidence type="ECO:0000259" key="14">
    <source>
        <dbReference type="PROSITE" id="PS50059"/>
    </source>
</evidence>
<proteinExistence type="inferred from homology"/>
<dbReference type="PIRSF" id="PIRSF003095">
    <property type="entry name" value="Trigger_factor"/>
    <property type="match status" value="1"/>
</dbReference>
<comment type="domain">
    <text evidence="11">Consists of 3 domains; the N-terminus binds the ribosome, the middle domain has PPIase activity, while the C-terminus has intrinsic chaperone activity on its own.</text>
</comment>
<evidence type="ECO:0000256" key="13">
    <source>
        <dbReference type="RuleBase" id="RU003914"/>
    </source>
</evidence>
<keyword evidence="9 11" id="KW-0131">Cell cycle</keyword>
<dbReference type="Pfam" id="PF00254">
    <property type="entry name" value="FKBP_C"/>
    <property type="match status" value="1"/>
</dbReference>
<comment type="function">
    <text evidence="11">Involved in protein export. Acts as a chaperone by maintaining the newly synthesized protein in an open conformation. Functions as a peptidyl-prolyl cis-trans isomerase.</text>
</comment>
<evidence type="ECO:0000256" key="3">
    <source>
        <dbReference type="ARBA" id="ARBA00013194"/>
    </source>
</evidence>
<dbReference type="InterPro" id="IPR046357">
    <property type="entry name" value="PPIase_dom_sf"/>
</dbReference>
<comment type="catalytic activity">
    <reaction evidence="1 11 12">
        <text>[protein]-peptidylproline (omega=180) = [protein]-peptidylproline (omega=0)</text>
        <dbReference type="Rhea" id="RHEA:16237"/>
        <dbReference type="Rhea" id="RHEA-COMP:10747"/>
        <dbReference type="Rhea" id="RHEA-COMP:10748"/>
        <dbReference type="ChEBI" id="CHEBI:83833"/>
        <dbReference type="ChEBI" id="CHEBI:83834"/>
        <dbReference type="EC" id="5.2.1.8"/>
    </reaction>
</comment>
<dbReference type="Gene3D" id="3.10.50.40">
    <property type="match status" value="1"/>
</dbReference>
<dbReference type="InterPro" id="IPR036611">
    <property type="entry name" value="Trigger_fac_ribosome-bd_sf"/>
</dbReference>
<evidence type="ECO:0000256" key="11">
    <source>
        <dbReference type="HAMAP-Rule" id="MF_00303"/>
    </source>
</evidence>
<dbReference type="Gene3D" id="3.30.70.1050">
    <property type="entry name" value="Trigger factor ribosome-binding domain"/>
    <property type="match status" value="1"/>
</dbReference>
<name>A0A5S9QR78_9GAMM</name>
<evidence type="ECO:0000256" key="7">
    <source>
        <dbReference type="ARBA" id="ARBA00023186"/>
    </source>
</evidence>
<dbReference type="SUPFAM" id="SSF109998">
    <property type="entry name" value="Triger factor/SurA peptide-binding domain-like"/>
    <property type="match status" value="1"/>
</dbReference>
<keyword evidence="11" id="KW-0963">Cytoplasm</keyword>
<evidence type="ECO:0000256" key="12">
    <source>
        <dbReference type="PROSITE-ProRule" id="PRU00277"/>
    </source>
</evidence>
<dbReference type="SUPFAM" id="SSF102735">
    <property type="entry name" value="Trigger factor ribosome-binding domain"/>
    <property type="match status" value="1"/>
</dbReference>
<dbReference type="PANTHER" id="PTHR30560:SF3">
    <property type="entry name" value="TRIGGER FACTOR-LIKE PROTEIN TIG, CHLOROPLASTIC"/>
    <property type="match status" value="1"/>
</dbReference>
<dbReference type="GO" id="GO:0051083">
    <property type="term" value="P:'de novo' cotranslational protein folding"/>
    <property type="evidence" value="ECO:0007669"/>
    <property type="project" value="TreeGrafter"/>
</dbReference>
<dbReference type="OrthoDB" id="9767721at2"/>
<dbReference type="Pfam" id="PF05697">
    <property type="entry name" value="Trigger_N"/>
    <property type="match status" value="1"/>
</dbReference>
<organism evidence="15 16">
    <name type="scientific">BD1-7 clade bacterium</name>
    <dbReference type="NCBI Taxonomy" id="2029982"/>
    <lineage>
        <taxon>Bacteria</taxon>
        <taxon>Pseudomonadati</taxon>
        <taxon>Pseudomonadota</taxon>
        <taxon>Gammaproteobacteria</taxon>
        <taxon>Cellvibrionales</taxon>
        <taxon>Spongiibacteraceae</taxon>
        <taxon>BD1-7 clade</taxon>
    </lineage>
</organism>
<dbReference type="EC" id="5.2.1.8" evidence="3 11"/>
<dbReference type="Gene3D" id="1.10.3120.10">
    <property type="entry name" value="Trigger factor, C-terminal domain"/>
    <property type="match status" value="1"/>
</dbReference>
<dbReference type="InterPro" id="IPR001179">
    <property type="entry name" value="PPIase_FKBP_dom"/>
</dbReference>